<dbReference type="InterPro" id="IPR002048">
    <property type="entry name" value="EF_hand_dom"/>
</dbReference>
<protein>
    <submittedName>
        <fullName evidence="4">Myosin II regulatory light chain Rlc1</fullName>
    </submittedName>
</protein>
<dbReference type="GO" id="GO:0005509">
    <property type="term" value="F:calcium ion binding"/>
    <property type="evidence" value="ECO:0007669"/>
    <property type="project" value="InterPro"/>
</dbReference>
<dbReference type="SUPFAM" id="SSF47473">
    <property type="entry name" value="EF-hand"/>
    <property type="match status" value="1"/>
</dbReference>
<feature type="domain" description="EF-hand" evidence="3">
    <location>
        <begin position="43"/>
        <end position="78"/>
    </location>
</feature>
<gene>
    <name evidence="4" type="primary">rlc1</name>
    <name evidence="4" type="ORF">SOMG_04604</name>
</gene>
<dbReference type="AlphaFoldDB" id="A0AAE9WJP5"/>
<dbReference type="PANTHER" id="PTHR23049">
    <property type="entry name" value="MYOSIN REGULATORY LIGHT CHAIN 2"/>
    <property type="match status" value="1"/>
</dbReference>
<evidence type="ECO:0000256" key="2">
    <source>
        <dbReference type="ARBA" id="ARBA00022837"/>
    </source>
</evidence>
<sequence>MATEKSNSFGERRVPLSSSTSEKVAAQAAIRASSGAFAQLTSSQIQELKEAFALLDKDGDGNIGEDDLKTMLSSLNQDSSSQVIQQMFDSVHPPINLASFLTFMGSMLCRISPRMDLLEAFATFDDTQSGKIPIGLLKEALSTMGDRIDAKDVESILRSHTSHGMFYYEKFVDAVAGSKDNN</sequence>
<keyword evidence="5" id="KW-1185">Reference proteome</keyword>
<dbReference type="KEGG" id="som:SOMG_04604"/>
<evidence type="ECO:0000313" key="4">
    <source>
        <dbReference type="EMBL" id="WBW75218.1"/>
    </source>
</evidence>
<organism evidence="4 5">
    <name type="scientific">Schizosaccharomyces osmophilus</name>
    <dbReference type="NCBI Taxonomy" id="2545709"/>
    <lineage>
        <taxon>Eukaryota</taxon>
        <taxon>Fungi</taxon>
        <taxon>Dikarya</taxon>
        <taxon>Ascomycota</taxon>
        <taxon>Taphrinomycotina</taxon>
        <taxon>Schizosaccharomycetes</taxon>
        <taxon>Schizosaccharomycetales</taxon>
        <taxon>Schizosaccharomycetaceae</taxon>
        <taxon>Schizosaccharomyces</taxon>
    </lineage>
</organism>
<evidence type="ECO:0000313" key="5">
    <source>
        <dbReference type="Proteomes" id="UP001212411"/>
    </source>
</evidence>
<dbReference type="InterPro" id="IPR050403">
    <property type="entry name" value="Myosin_RLC"/>
</dbReference>
<keyword evidence="2" id="KW-0106">Calcium</keyword>
<dbReference type="CDD" id="cd00051">
    <property type="entry name" value="EFh"/>
    <property type="match status" value="1"/>
</dbReference>
<dbReference type="Proteomes" id="UP001212411">
    <property type="component" value="Chromosome 3"/>
</dbReference>
<dbReference type="PROSITE" id="PS00018">
    <property type="entry name" value="EF_HAND_1"/>
    <property type="match status" value="1"/>
</dbReference>
<evidence type="ECO:0000256" key="1">
    <source>
        <dbReference type="ARBA" id="ARBA00022737"/>
    </source>
</evidence>
<dbReference type="GeneID" id="80878073"/>
<dbReference type="InterPro" id="IPR011992">
    <property type="entry name" value="EF-hand-dom_pair"/>
</dbReference>
<dbReference type="RefSeq" id="XP_056039461.1">
    <property type="nucleotide sequence ID" value="XM_056183384.1"/>
</dbReference>
<evidence type="ECO:0000259" key="3">
    <source>
        <dbReference type="PROSITE" id="PS50222"/>
    </source>
</evidence>
<dbReference type="EMBL" id="CP115613">
    <property type="protein sequence ID" value="WBW75218.1"/>
    <property type="molecule type" value="Genomic_DNA"/>
</dbReference>
<accession>A0AAE9WJP5</accession>
<dbReference type="FunFam" id="1.10.238.10:FF:000178">
    <property type="entry name" value="Calmodulin-2 A"/>
    <property type="match status" value="1"/>
</dbReference>
<dbReference type="SMART" id="SM00054">
    <property type="entry name" value="EFh"/>
    <property type="match status" value="2"/>
</dbReference>
<dbReference type="Pfam" id="PF00036">
    <property type="entry name" value="EF-hand_1"/>
    <property type="match status" value="1"/>
</dbReference>
<keyword evidence="1" id="KW-0677">Repeat</keyword>
<proteinExistence type="predicted"/>
<dbReference type="Gene3D" id="1.10.238.10">
    <property type="entry name" value="EF-hand"/>
    <property type="match status" value="2"/>
</dbReference>
<feature type="domain" description="EF-hand" evidence="3">
    <location>
        <begin position="112"/>
        <end position="147"/>
    </location>
</feature>
<reference evidence="4 5" key="1">
    <citation type="journal article" date="2023" name="G3 (Bethesda)">
        <title>A high-quality reference genome for the fission yeast Schizosaccharomyces osmophilus.</title>
        <authorList>
            <person name="Jia G.S."/>
            <person name="Zhang W.C."/>
            <person name="Liang Y."/>
            <person name="Liu X.H."/>
            <person name="Rhind N."/>
            <person name="Pidoux A."/>
            <person name="Brysch-Herzberg M."/>
            <person name="Du L.L."/>
        </authorList>
    </citation>
    <scope>NUCLEOTIDE SEQUENCE [LARGE SCALE GENOMIC DNA]</scope>
    <source>
        <strain evidence="4 5">CBS 15793</strain>
    </source>
</reference>
<dbReference type="PROSITE" id="PS50222">
    <property type="entry name" value="EF_HAND_2"/>
    <property type="match status" value="2"/>
</dbReference>
<dbReference type="InterPro" id="IPR018247">
    <property type="entry name" value="EF_Hand_1_Ca_BS"/>
</dbReference>
<name>A0AAE9WJP5_9SCHI</name>
<dbReference type="GO" id="GO:0043226">
    <property type="term" value="C:organelle"/>
    <property type="evidence" value="ECO:0007669"/>
    <property type="project" value="UniProtKB-ARBA"/>
</dbReference>